<feature type="region of interest" description="Disordered" evidence="1">
    <location>
        <begin position="41"/>
        <end position="63"/>
    </location>
</feature>
<feature type="non-terminal residue" evidence="2">
    <location>
        <position position="256"/>
    </location>
</feature>
<gene>
    <name evidence="2" type="ORF">Vretimale_12753</name>
</gene>
<feature type="compositionally biased region" description="Pro residues" evidence="1">
    <location>
        <begin position="46"/>
        <end position="55"/>
    </location>
</feature>
<comment type="caution">
    <text evidence="2">The sequence shown here is derived from an EMBL/GenBank/DDBJ whole genome shotgun (WGS) entry which is preliminary data.</text>
</comment>
<sequence>PPLATPQAAVGGEYNAAAAGCGLAADVAAAGRQHVYRDSTAGPVVAEPPPPPSAFMPPLASHRERETSVVSDCSIALYELANSTAGGGNGSGGSFYDGGRMYGSNNDMRGAMAALLRDDPDDVPLTYLSRGGSVTGAMAAAAFGGTGLLYPPSGHPDAAAAAAVASSGEMEATFMRGASAHADLGSSAGFAATGGGPGGQGGPFGGLGRAFPGANGNPIFVPNMTPALNPGSGGHQAMQTRMQLGMRTRARARAKQ</sequence>
<proteinExistence type="predicted"/>
<reference evidence="2" key="1">
    <citation type="journal article" date="2021" name="Proc. Natl. Acad. Sci. U.S.A.">
        <title>Three genomes in the algal genus Volvox reveal the fate of a haploid sex-determining region after a transition to homothallism.</title>
        <authorList>
            <person name="Yamamoto K."/>
            <person name="Hamaji T."/>
            <person name="Kawai-Toyooka H."/>
            <person name="Matsuzaki R."/>
            <person name="Takahashi F."/>
            <person name="Nishimura Y."/>
            <person name="Kawachi M."/>
            <person name="Noguchi H."/>
            <person name="Minakuchi Y."/>
            <person name="Umen J.G."/>
            <person name="Toyoda A."/>
            <person name="Nozaki H."/>
        </authorList>
    </citation>
    <scope>NUCLEOTIDE SEQUENCE</scope>
    <source>
        <strain evidence="2">NIES-3785</strain>
    </source>
</reference>
<name>A0A8J4GK77_9CHLO</name>
<dbReference type="Proteomes" id="UP000722791">
    <property type="component" value="Unassembled WGS sequence"/>
</dbReference>
<organism evidence="2 3">
    <name type="scientific">Volvox reticuliferus</name>
    <dbReference type="NCBI Taxonomy" id="1737510"/>
    <lineage>
        <taxon>Eukaryota</taxon>
        <taxon>Viridiplantae</taxon>
        <taxon>Chlorophyta</taxon>
        <taxon>core chlorophytes</taxon>
        <taxon>Chlorophyceae</taxon>
        <taxon>CS clade</taxon>
        <taxon>Chlamydomonadales</taxon>
        <taxon>Volvocaceae</taxon>
        <taxon>Volvox</taxon>
    </lineage>
</organism>
<dbReference type="AlphaFoldDB" id="A0A8J4GK77"/>
<dbReference type="EMBL" id="BNCQ01000028">
    <property type="protein sequence ID" value="GIM08811.1"/>
    <property type="molecule type" value="Genomic_DNA"/>
</dbReference>
<evidence type="ECO:0000313" key="2">
    <source>
        <dbReference type="EMBL" id="GIM08811.1"/>
    </source>
</evidence>
<evidence type="ECO:0000256" key="1">
    <source>
        <dbReference type="SAM" id="MobiDB-lite"/>
    </source>
</evidence>
<accession>A0A8J4GK77</accession>
<protein>
    <submittedName>
        <fullName evidence="2">Uncharacterized protein</fullName>
    </submittedName>
</protein>
<feature type="non-terminal residue" evidence="2">
    <location>
        <position position="1"/>
    </location>
</feature>
<evidence type="ECO:0000313" key="3">
    <source>
        <dbReference type="Proteomes" id="UP000722791"/>
    </source>
</evidence>